<evidence type="ECO:0000256" key="6">
    <source>
        <dbReference type="ARBA" id="ARBA00023014"/>
    </source>
</evidence>
<dbReference type="SUPFAM" id="SSF56014">
    <property type="entry name" value="Nitrite and sulphite reductase 4Fe-4S domain-like"/>
    <property type="match status" value="2"/>
</dbReference>
<dbReference type="RefSeq" id="WP_013928250.1">
    <property type="nucleotide sequence ID" value="NC_015703.1"/>
</dbReference>
<keyword evidence="5" id="KW-0408">Iron</keyword>
<dbReference type="KEGG" id="rsi:Runsl_2535"/>
<dbReference type="Gene3D" id="3.90.480.10">
    <property type="entry name" value="Sulfite Reductase Hemoprotein,Domain 2"/>
    <property type="match status" value="1"/>
</dbReference>
<dbReference type="AlphaFoldDB" id="A0A7U4E637"/>
<organism evidence="9 10">
    <name type="scientific">Runella slithyformis (strain ATCC 29530 / DSM 19594 / LMG 11500 / NCIMB 11436 / LSU 4)</name>
    <dbReference type="NCBI Taxonomy" id="761193"/>
    <lineage>
        <taxon>Bacteria</taxon>
        <taxon>Pseudomonadati</taxon>
        <taxon>Bacteroidota</taxon>
        <taxon>Cytophagia</taxon>
        <taxon>Cytophagales</taxon>
        <taxon>Spirosomataceae</taxon>
        <taxon>Runella</taxon>
    </lineage>
</organism>
<evidence type="ECO:0000256" key="3">
    <source>
        <dbReference type="ARBA" id="ARBA00022723"/>
    </source>
</evidence>
<dbReference type="InterPro" id="IPR005117">
    <property type="entry name" value="NiRdtase/SiRdtase_haem-b_fer"/>
</dbReference>
<dbReference type="InterPro" id="IPR051329">
    <property type="entry name" value="NIR_SIR_4Fe-4S"/>
</dbReference>
<protein>
    <submittedName>
        <fullName evidence="9">Ferredoxin--nitrite reductase</fullName>
        <ecNumber evidence="9">1.7.7.1</ecNumber>
    </submittedName>
</protein>
<evidence type="ECO:0000256" key="5">
    <source>
        <dbReference type="ARBA" id="ARBA00023004"/>
    </source>
</evidence>
<keyword evidence="6" id="KW-0411">Iron-sulfur</keyword>
<gene>
    <name evidence="9" type="ordered locus">Runsl_2535</name>
</gene>
<name>A0A7U4E637_RUNSL</name>
<keyword evidence="2" id="KW-0349">Heme</keyword>
<dbReference type="PANTHER" id="PTHR32439">
    <property type="entry name" value="FERREDOXIN--NITRITE REDUCTASE, CHLOROPLASTIC"/>
    <property type="match status" value="1"/>
</dbReference>
<proteinExistence type="predicted"/>
<reference evidence="9 10" key="2">
    <citation type="journal article" date="2012" name="Stand. Genomic Sci.">
        <title>Complete genome sequence of the aquatic bacterium Runella slithyformis type strain (LSU 4(T)).</title>
        <authorList>
            <person name="Copeland A."/>
            <person name="Zhang X."/>
            <person name="Misra M."/>
            <person name="Lapidus A."/>
            <person name="Nolan M."/>
            <person name="Lucas S."/>
            <person name="Deshpande S."/>
            <person name="Cheng J.F."/>
            <person name="Tapia R."/>
            <person name="Goodwin L.A."/>
            <person name="Pitluck S."/>
            <person name="Liolios K."/>
            <person name="Pagani I."/>
            <person name="Ivanova N."/>
            <person name="Mikhailova N."/>
            <person name="Pati A."/>
            <person name="Chen A."/>
            <person name="Palaniappan K."/>
            <person name="Land M."/>
            <person name="Hauser L."/>
            <person name="Pan C."/>
            <person name="Jeffries C.D."/>
            <person name="Detter J.C."/>
            <person name="Brambilla E.M."/>
            <person name="Rohde M."/>
            <person name="Djao O.D."/>
            <person name="Goker M."/>
            <person name="Sikorski J."/>
            <person name="Tindall B.J."/>
            <person name="Woyke T."/>
            <person name="Bristow J."/>
            <person name="Eisen J.A."/>
            <person name="Markowitz V."/>
            <person name="Hugenholtz P."/>
            <person name="Kyrpides N.C."/>
            <person name="Klenk H.P."/>
            <person name="Mavromatis K."/>
        </authorList>
    </citation>
    <scope>NUCLEOTIDE SEQUENCE [LARGE SCALE GENOMIC DNA]</scope>
    <source>
        <strain evidence="10">ATCC 29530 / DSM 19594 / LMG 11500 / NCIMB 11436 / LSU 4</strain>
    </source>
</reference>
<evidence type="ECO:0000256" key="4">
    <source>
        <dbReference type="ARBA" id="ARBA00023002"/>
    </source>
</evidence>
<dbReference type="InterPro" id="IPR045854">
    <property type="entry name" value="NO2/SO3_Rdtase_4Fe4S_sf"/>
</dbReference>
<keyword evidence="4 9" id="KW-0560">Oxidoreductase</keyword>
<keyword evidence="10" id="KW-1185">Reference proteome</keyword>
<feature type="domain" description="Nitrite/Sulfite reductase ferredoxin-like" evidence="8">
    <location>
        <begin position="331"/>
        <end position="396"/>
    </location>
</feature>
<dbReference type="GO" id="GO:0020037">
    <property type="term" value="F:heme binding"/>
    <property type="evidence" value="ECO:0007669"/>
    <property type="project" value="InterPro"/>
</dbReference>
<evidence type="ECO:0000256" key="2">
    <source>
        <dbReference type="ARBA" id="ARBA00022617"/>
    </source>
</evidence>
<keyword evidence="3" id="KW-0479">Metal-binding</keyword>
<reference evidence="10" key="1">
    <citation type="submission" date="2011-06" db="EMBL/GenBank/DDBJ databases">
        <title>The complete genome of chromosome of Runella slithyformis DSM 19594.</title>
        <authorList>
            <consortium name="US DOE Joint Genome Institute (JGI-PGF)"/>
            <person name="Lucas S."/>
            <person name="Han J."/>
            <person name="Lapidus A."/>
            <person name="Bruce D."/>
            <person name="Goodwin L."/>
            <person name="Pitluck S."/>
            <person name="Peters L."/>
            <person name="Kyrpides N."/>
            <person name="Mavromatis K."/>
            <person name="Ivanova N."/>
            <person name="Ovchinnikova G."/>
            <person name="Zhang X."/>
            <person name="Misra M."/>
            <person name="Detter J.C."/>
            <person name="Tapia R."/>
            <person name="Han C."/>
            <person name="Land M."/>
            <person name="Hauser L."/>
            <person name="Markowitz V."/>
            <person name="Cheng J.-F."/>
            <person name="Hugenholtz P."/>
            <person name="Woyke T."/>
            <person name="Wu D."/>
            <person name="Tindall B."/>
            <person name="Faehrich R."/>
            <person name="Brambilla E."/>
            <person name="Klenk H.-P."/>
            <person name="Eisen J.A."/>
        </authorList>
    </citation>
    <scope>NUCLEOTIDE SEQUENCE [LARGE SCALE GENOMIC DNA]</scope>
    <source>
        <strain evidence="10">ATCC 29530 / DSM 19594 / LMG 11500 / NCIMB 11436 / LSU 4</strain>
    </source>
</reference>
<evidence type="ECO:0000313" key="10">
    <source>
        <dbReference type="Proteomes" id="UP000000493"/>
    </source>
</evidence>
<sequence length="723" mass="80613">MSIPFSPNVSEAARRDILELESKISVFRSGDVPEEAFRKFRLARGVYGQRQPGVQMIRIKLPYGRITADQLVRIADCSDKYATGNLHATTRQDIQLHFVKLADSPALWAELEDAHITLREACGNTVRNVTASARAGIDPEEPFDVTPHAHAIFDYFLRNPICQDMGRKFKIAVSSSEKDSAYAFMHDVGLIPLVRYAEDGTPIHGFKVLVGGGLGAQPLLAQVAHEFLEEQFVIPFIEAVIRVFDRYGERVRRHKARMKFLLADIGLEEFLKRVEEEQKALKNKEYTIPTLPFPISEVKAGESTLTKEDLIAAAPDLNSPYTHWLKTNVFEQKQKGWYAVQLRVLLGDMHSSTARQLAEIVREYAADDIRVTVNQGYILRFVKADDLPAIYDRLQALGLAEPGFDTTADITTCPGTDTCNLAISSSYGITRVLETMMKEEFPDIIYNNDIKIKISGCMNGCGQHSASNIGFHGSSIKNGKFVLPALQVLLGGGFNGAGEGMMGDKVIKLPTKRGPAALRTLLLDYETNAYEGEYYNDYFLRQGNKYFYSMLKPLADLTTVVSSDYVDWDHEEPFQTEVGVGECASVLIDLVATTIIEANDKLAWANENLEKAIWADAIYHAYNVFVTGAKALLVSKGIPTNTQYGIVRDFDEHFGADFSDLSEGASFKELVFSINKNEPTEAFAREFVAKATRFVEKVNAIRRQQLESEGEPELALVEFGKDS</sequence>
<dbReference type="GO" id="GO:0046872">
    <property type="term" value="F:metal ion binding"/>
    <property type="evidence" value="ECO:0007669"/>
    <property type="project" value="UniProtKB-KW"/>
</dbReference>
<dbReference type="PANTHER" id="PTHR32439:SF9">
    <property type="entry name" value="BLR3264 PROTEIN"/>
    <property type="match status" value="1"/>
</dbReference>
<dbReference type="Pfam" id="PF01077">
    <property type="entry name" value="NIR_SIR"/>
    <property type="match status" value="2"/>
</dbReference>
<feature type="domain" description="Nitrite/Sulfite reductase ferredoxin-like" evidence="8">
    <location>
        <begin position="47"/>
        <end position="113"/>
    </location>
</feature>
<evidence type="ECO:0000256" key="1">
    <source>
        <dbReference type="ARBA" id="ARBA00022485"/>
    </source>
</evidence>
<dbReference type="Pfam" id="PF03460">
    <property type="entry name" value="NIR_SIR_ferr"/>
    <property type="match status" value="2"/>
</dbReference>
<dbReference type="SUPFAM" id="SSF55124">
    <property type="entry name" value="Nitrite/Sulfite reductase N-terminal domain-like"/>
    <property type="match status" value="2"/>
</dbReference>
<evidence type="ECO:0000259" key="7">
    <source>
        <dbReference type="Pfam" id="PF01077"/>
    </source>
</evidence>
<feature type="domain" description="Nitrite/sulphite reductase 4Fe-4S" evidence="7">
    <location>
        <begin position="122"/>
        <end position="278"/>
    </location>
</feature>
<dbReference type="InterPro" id="IPR006067">
    <property type="entry name" value="NO2/SO3_Rdtase_4Fe4S_dom"/>
</dbReference>
<dbReference type="InterPro" id="IPR036136">
    <property type="entry name" value="Nit/Sulf_reduc_fer-like_dom_sf"/>
</dbReference>
<dbReference type="EC" id="1.7.7.1" evidence="9"/>
<accession>A0A7U4E637</accession>
<evidence type="ECO:0000259" key="8">
    <source>
        <dbReference type="Pfam" id="PF03460"/>
    </source>
</evidence>
<dbReference type="Proteomes" id="UP000000493">
    <property type="component" value="Chromosome"/>
</dbReference>
<evidence type="ECO:0000313" key="9">
    <source>
        <dbReference type="EMBL" id="AEI48939.1"/>
    </source>
</evidence>
<dbReference type="Gene3D" id="3.30.413.10">
    <property type="entry name" value="Sulfite Reductase Hemoprotein, domain 1"/>
    <property type="match status" value="2"/>
</dbReference>
<keyword evidence="1" id="KW-0004">4Fe-4S</keyword>
<dbReference type="GO" id="GO:0051539">
    <property type="term" value="F:4 iron, 4 sulfur cluster binding"/>
    <property type="evidence" value="ECO:0007669"/>
    <property type="project" value="UniProtKB-KW"/>
</dbReference>
<dbReference type="Gene3D" id="1.20.120.330">
    <property type="entry name" value="Nucleotidyltransferases domain 2"/>
    <property type="match status" value="1"/>
</dbReference>
<dbReference type="EMBL" id="CP002859">
    <property type="protein sequence ID" value="AEI48939.1"/>
    <property type="molecule type" value="Genomic_DNA"/>
</dbReference>
<dbReference type="GO" id="GO:0048307">
    <property type="term" value="F:ferredoxin-nitrite reductase activity"/>
    <property type="evidence" value="ECO:0007669"/>
    <property type="project" value="UniProtKB-EC"/>
</dbReference>
<feature type="domain" description="Nitrite/sulphite reductase 4Fe-4S" evidence="7">
    <location>
        <begin position="406"/>
        <end position="528"/>
    </location>
</feature>